<proteinExistence type="predicted"/>
<evidence type="ECO:0000256" key="1">
    <source>
        <dbReference type="SAM" id="MobiDB-lite"/>
    </source>
</evidence>
<dbReference type="PANTHER" id="PTHR39468">
    <property type="entry name" value="CHROMOSOME 7, WHOLE GENOME SHOTGUN SEQUENCE"/>
    <property type="match status" value="1"/>
</dbReference>
<feature type="compositionally biased region" description="Low complexity" evidence="1">
    <location>
        <begin position="108"/>
        <end position="118"/>
    </location>
</feature>
<evidence type="ECO:0000313" key="4">
    <source>
        <dbReference type="Proteomes" id="UP001176517"/>
    </source>
</evidence>
<evidence type="ECO:0000259" key="2">
    <source>
        <dbReference type="Pfam" id="PF19189"/>
    </source>
</evidence>
<accession>A0AAN6GS86</accession>
<dbReference type="InterPro" id="IPR043837">
    <property type="entry name" value="Mtf2-like_C"/>
</dbReference>
<dbReference type="EMBL" id="JAPDMZ010000076">
    <property type="protein sequence ID" value="KAK0551502.1"/>
    <property type="molecule type" value="Genomic_DNA"/>
</dbReference>
<feature type="domain" description="Mtf2-like C-terminal" evidence="2">
    <location>
        <begin position="72"/>
        <end position="199"/>
    </location>
</feature>
<dbReference type="Proteomes" id="UP001176517">
    <property type="component" value="Unassembled WGS sequence"/>
</dbReference>
<organism evidence="3 4">
    <name type="scientific">Tilletia horrida</name>
    <dbReference type="NCBI Taxonomy" id="155126"/>
    <lineage>
        <taxon>Eukaryota</taxon>
        <taxon>Fungi</taxon>
        <taxon>Dikarya</taxon>
        <taxon>Basidiomycota</taxon>
        <taxon>Ustilaginomycotina</taxon>
        <taxon>Exobasidiomycetes</taxon>
        <taxon>Tilletiales</taxon>
        <taxon>Tilletiaceae</taxon>
        <taxon>Tilletia</taxon>
    </lineage>
</organism>
<comment type="caution">
    <text evidence="3">The sequence shown here is derived from an EMBL/GenBank/DDBJ whole genome shotgun (WGS) entry which is preliminary data.</text>
</comment>
<sequence>MASSFASTSALLLTSSRAISRCAFASASAPAVAASCTPCRRASQYGRSRYGRLREGNAATAVTPFEVDIKMDEVKEALNACGTVQKTWAWANENIWGIPPSPAAADGSSTTMTTTSSSNPKKKPRYGIETAFYAPALHSLFLHFRDHLRSPYAALSVVEVTRARSTESLVLGSTQALFADVIKLHWSLFRDLRGVSRTIRKAKRIGFLSTPAQELTSRSRYASSSARIASAAASVGEDAVLRNQVNEILDEATREALSMTVTPALRQRRSGGAAVRGGGELARHTPRFRRDQQSELTWAAQQQLRLADHIMSMM</sequence>
<name>A0AAN6GS86_9BASI</name>
<dbReference type="InterPro" id="IPR040009">
    <property type="entry name" value="Mtf2/C5D6.12-like"/>
</dbReference>
<gene>
    <name evidence="3" type="ORF">OC846_003280</name>
</gene>
<keyword evidence="4" id="KW-1185">Reference proteome</keyword>
<reference evidence="3" key="1">
    <citation type="journal article" date="2023" name="PhytoFront">
        <title>Draft Genome Resources of Seven Strains of Tilletia horrida, Causal Agent of Kernel Smut of Rice.</title>
        <authorList>
            <person name="Khanal S."/>
            <person name="Antony Babu S."/>
            <person name="Zhou X.G."/>
        </authorList>
    </citation>
    <scope>NUCLEOTIDE SEQUENCE</scope>
    <source>
        <strain evidence="3">TX6</strain>
    </source>
</reference>
<dbReference type="Pfam" id="PF19189">
    <property type="entry name" value="Mtf2"/>
    <property type="match status" value="1"/>
</dbReference>
<evidence type="ECO:0000313" key="3">
    <source>
        <dbReference type="EMBL" id="KAK0551502.1"/>
    </source>
</evidence>
<dbReference type="GO" id="GO:0005739">
    <property type="term" value="C:mitochondrion"/>
    <property type="evidence" value="ECO:0007669"/>
    <property type="project" value="InterPro"/>
</dbReference>
<feature type="region of interest" description="Disordered" evidence="1">
    <location>
        <begin position="102"/>
        <end position="122"/>
    </location>
</feature>
<dbReference type="PANTHER" id="PTHR39468:SF1">
    <property type="entry name" value="MTF2-LIKE C-TERMINAL DOMAIN-CONTAINING PROTEIN"/>
    <property type="match status" value="1"/>
</dbReference>
<protein>
    <recommendedName>
        <fullName evidence="2">Mtf2-like C-terminal domain-containing protein</fullName>
    </recommendedName>
</protein>
<dbReference type="AlphaFoldDB" id="A0AAN6GS86"/>